<reference evidence="6 7" key="1">
    <citation type="submission" date="2017-10" db="EMBL/GenBank/DDBJ databases">
        <title>Analysis of the genome sequences of Rhizobium populations associated to common bean (phaseolus vulgaris).</title>
        <authorList>
            <person name="Bustos P."/>
            <person name="Santamaria R.I."/>
            <person name="Miranda-Sanchez F."/>
            <person name="Perez-Carrascal O."/>
            <person name="Juarez S."/>
            <person name="Lozano L."/>
            <person name="Martinez-Flores I."/>
            <person name="Vinuesa P."/>
            <person name="Martinez-Romero E."/>
            <person name="Cevallos M.A."/>
            <person name="Romero D."/>
            <person name="Davila G."/>
            <person name="Gonzalez V."/>
        </authorList>
    </citation>
    <scope>NUCLEOTIDE SEQUENCE [LARGE SCALE GENOMIC DNA]</scope>
    <source>
        <strain evidence="6 7">NXT3</strain>
        <plasmid evidence="7">Plasmid psfrenxt3c</plasmid>
    </source>
</reference>
<proteinExistence type="inferred from homology"/>
<dbReference type="RefSeq" id="WP_104840819.1">
    <property type="nucleotide sequence ID" value="NZ_CP024310.1"/>
</dbReference>
<accession>A0A2L0HD86</accession>
<dbReference type="GO" id="GO:0016491">
    <property type="term" value="F:oxidoreductase activity"/>
    <property type="evidence" value="ECO:0007669"/>
    <property type="project" value="UniProtKB-KW"/>
</dbReference>
<keyword evidence="6" id="KW-0614">Plasmid</keyword>
<protein>
    <submittedName>
        <fullName evidence="6">NADPH-dependent FMN reductase protein</fullName>
    </submittedName>
</protein>
<evidence type="ECO:0000256" key="3">
    <source>
        <dbReference type="ARBA" id="ARBA00022643"/>
    </source>
</evidence>
<comment type="similarity">
    <text evidence="1">Belongs to the SsuE family.</text>
</comment>
<gene>
    <name evidence="6" type="ORF">NXT3_PC00201</name>
</gene>
<evidence type="ECO:0000313" key="7">
    <source>
        <dbReference type="Proteomes" id="UP000239340"/>
    </source>
</evidence>
<evidence type="ECO:0000313" key="6">
    <source>
        <dbReference type="EMBL" id="AUX79377.1"/>
    </source>
</evidence>
<evidence type="ECO:0000256" key="4">
    <source>
        <dbReference type="ARBA" id="ARBA00023002"/>
    </source>
</evidence>
<keyword evidence="2" id="KW-0285">Flavoprotein</keyword>
<dbReference type="InterPro" id="IPR005025">
    <property type="entry name" value="FMN_Rdtase-like_dom"/>
</dbReference>
<dbReference type="EMBL" id="CP024310">
    <property type="protein sequence ID" value="AUX79377.1"/>
    <property type="molecule type" value="Genomic_DNA"/>
</dbReference>
<dbReference type="Gene3D" id="3.40.50.360">
    <property type="match status" value="1"/>
</dbReference>
<dbReference type="SUPFAM" id="SSF52218">
    <property type="entry name" value="Flavoproteins"/>
    <property type="match status" value="1"/>
</dbReference>
<organism evidence="6 7">
    <name type="scientific">Rhizobium fredii</name>
    <name type="common">Sinorhizobium fredii</name>
    <dbReference type="NCBI Taxonomy" id="380"/>
    <lineage>
        <taxon>Bacteria</taxon>
        <taxon>Pseudomonadati</taxon>
        <taxon>Pseudomonadota</taxon>
        <taxon>Alphaproteobacteria</taxon>
        <taxon>Hyphomicrobiales</taxon>
        <taxon>Rhizobiaceae</taxon>
        <taxon>Sinorhizobium/Ensifer group</taxon>
        <taxon>Sinorhizobium</taxon>
    </lineage>
</organism>
<dbReference type="Pfam" id="PF03358">
    <property type="entry name" value="FMN_red"/>
    <property type="match status" value="1"/>
</dbReference>
<dbReference type="PANTHER" id="PTHR43408:SF2">
    <property type="entry name" value="FMN REDUCTASE (NADPH)"/>
    <property type="match status" value="1"/>
</dbReference>
<evidence type="ECO:0000256" key="1">
    <source>
        <dbReference type="ARBA" id="ARBA00005990"/>
    </source>
</evidence>
<feature type="domain" description="NADPH-dependent FMN reductase-like" evidence="5">
    <location>
        <begin position="1"/>
        <end position="145"/>
    </location>
</feature>
<dbReference type="PANTHER" id="PTHR43408">
    <property type="entry name" value="FMN REDUCTASE (NADPH)"/>
    <property type="match status" value="1"/>
</dbReference>
<dbReference type="Proteomes" id="UP000239340">
    <property type="component" value="Plasmid pSfreNXT3c"/>
</dbReference>
<keyword evidence="3" id="KW-0288">FMN</keyword>
<dbReference type="InterPro" id="IPR029039">
    <property type="entry name" value="Flavoprotein-like_sf"/>
</dbReference>
<geneLocation type="plasmid" evidence="7">
    <name>psfrenxt3c</name>
</geneLocation>
<sequence>MKIVAITGNLTRPSKTRAVADYVVGRARSCGDVVNCWDLVDLHPHLGATIWPSDAAENVKAALEDVATSDLLIVGSPVYKASYTGLLKHFFDLIDMKALKGRHIIAFATGKAPAHGPLVEVSMRALFDFFDAQIDGKFIFALDEDFDNAVLSENLRAAVDDTFDNARRAVSAWRAGGYQWPFPA</sequence>
<evidence type="ECO:0000256" key="2">
    <source>
        <dbReference type="ARBA" id="ARBA00022630"/>
    </source>
</evidence>
<keyword evidence="4" id="KW-0560">Oxidoreductase</keyword>
<dbReference type="InterPro" id="IPR051814">
    <property type="entry name" value="NAD(P)H-dep_FMN_reductase"/>
</dbReference>
<evidence type="ECO:0000259" key="5">
    <source>
        <dbReference type="Pfam" id="PF03358"/>
    </source>
</evidence>
<name>A0A2L0HD86_RHIFR</name>
<dbReference type="AlphaFoldDB" id="A0A2L0HD86"/>